<accession>A0AAN8FXJ8</accession>
<gene>
    <name evidence="2" type="ORF">GCK32_014669</name>
</gene>
<dbReference type="Proteomes" id="UP001331761">
    <property type="component" value="Unassembled WGS sequence"/>
</dbReference>
<keyword evidence="1" id="KW-1133">Transmembrane helix</keyword>
<keyword evidence="1" id="KW-0472">Membrane</keyword>
<keyword evidence="3" id="KW-1185">Reference proteome</keyword>
<evidence type="ECO:0000313" key="2">
    <source>
        <dbReference type="EMBL" id="KAK5979090.1"/>
    </source>
</evidence>
<sequence>MCNKRTPLNLHMPKATMRMHTIKMTSGTAPLDGWNYAGFLVETLLNAGFIPVFIGFTYICVTQKNFHVNFRATLFFVGVGHLIGAIHRLVLVTLRVCCIGKSDAPVV</sequence>
<name>A0AAN8FXJ8_TRICO</name>
<dbReference type="EMBL" id="WIXE01008690">
    <property type="protein sequence ID" value="KAK5979090.1"/>
    <property type="molecule type" value="Genomic_DNA"/>
</dbReference>
<dbReference type="AlphaFoldDB" id="A0AAN8FXJ8"/>
<proteinExistence type="predicted"/>
<feature type="non-terminal residue" evidence="2">
    <location>
        <position position="107"/>
    </location>
</feature>
<evidence type="ECO:0000313" key="3">
    <source>
        <dbReference type="Proteomes" id="UP001331761"/>
    </source>
</evidence>
<reference evidence="2 3" key="1">
    <citation type="submission" date="2019-10" db="EMBL/GenBank/DDBJ databases">
        <title>Assembly and Annotation for the nematode Trichostrongylus colubriformis.</title>
        <authorList>
            <person name="Martin J."/>
        </authorList>
    </citation>
    <scope>NUCLEOTIDE SEQUENCE [LARGE SCALE GENOMIC DNA]</scope>
    <source>
        <strain evidence="2">G859</strain>
        <tissue evidence="2">Whole worm</tissue>
    </source>
</reference>
<keyword evidence="1" id="KW-0812">Transmembrane</keyword>
<evidence type="ECO:0000256" key="1">
    <source>
        <dbReference type="SAM" id="Phobius"/>
    </source>
</evidence>
<organism evidence="2 3">
    <name type="scientific">Trichostrongylus colubriformis</name>
    <name type="common">Black scour worm</name>
    <dbReference type="NCBI Taxonomy" id="6319"/>
    <lineage>
        <taxon>Eukaryota</taxon>
        <taxon>Metazoa</taxon>
        <taxon>Ecdysozoa</taxon>
        <taxon>Nematoda</taxon>
        <taxon>Chromadorea</taxon>
        <taxon>Rhabditida</taxon>
        <taxon>Rhabditina</taxon>
        <taxon>Rhabditomorpha</taxon>
        <taxon>Strongyloidea</taxon>
        <taxon>Trichostrongylidae</taxon>
        <taxon>Trichostrongylus</taxon>
    </lineage>
</organism>
<feature type="transmembrane region" description="Helical" evidence="1">
    <location>
        <begin position="73"/>
        <end position="94"/>
    </location>
</feature>
<comment type="caution">
    <text evidence="2">The sequence shown here is derived from an EMBL/GenBank/DDBJ whole genome shotgun (WGS) entry which is preliminary data.</text>
</comment>
<protein>
    <submittedName>
        <fullName evidence="2">Uncharacterized protein</fullName>
    </submittedName>
</protein>
<feature type="transmembrane region" description="Helical" evidence="1">
    <location>
        <begin position="36"/>
        <end position="61"/>
    </location>
</feature>